<keyword evidence="3" id="KW-1185">Reference proteome</keyword>
<accession>F6HQ46</accession>
<protein>
    <submittedName>
        <fullName evidence="2">Uncharacterized protein</fullName>
    </submittedName>
</protein>
<keyword evidence="1" id="KW-0812">Transmembrane</keyword>
<dbReference type="AlphaFoldDB" id="F6HQ46"/>
<dbReference type="InParanoid" id="F6HQ46"/>
<evidence type="ECO:0000313" key="2">
    <source>
        <dbReference type="EMBL" id="CCB56802.1"/>
    </source>
</evidence>
<keyword evidence="1" id="KW-1133">Transmembrane helix</keyword>
<dbReference type="STRING" id="29760.F6HQ46"/>
<dbReference type="HOGENOM" id="CLU_3018210_0_0_1"/>
<gene>
    <name evidence="2" type="ordered locus">VIT_07s0104g00740</name>
</gene>
<dbReference type="EMBL" id="FN596005">
    <property type="protein sequence ID" value="CCB56802.1"/>
    <property type="molecule type" value="Genomic_DNA"/>
</dbReference>
<evidence type="ECO:0000313" key="3">
    <source>
        <dbReference type="Proteomes" id="UP000009183"/>
    </source>
</evidence>
<organism evidence="2 3">
    <name type="scientific">Vitis vinifera</name>
    <name type="common">Grape</name>
    <dbReference type="NCBI Taxonomy" id="29760"/>
    <lineage>
        <taxon>Eukaryota</taxon>
        <taxon>Viridiplantae</taxon>
        <taxon>Streptophyta</taxon>
        <taxon>Embryophyta</taxon>
        <taxon>Tracheophyta</taxon>
        <taxon>Spermatophyta</taxon>
        <taxon>Magnoliopsida</taxon>
        <taxon>eudicotyledons</taxon>
        <taxon>Gunneridae</taxon>
        <taxon>Pentapetalae</taxon>
        <taxon>rosids</taxon>
        <taxon>Vitales</taxon>
        <taxon>Vitaceae</taxon>
        <taxon>Viteae</taxon>
        <taxon>Vitis</taxon>
    </lineage>
</organism>
<evidence type="ECO:0000256" key="1">
    <source>
        <dbReference type="SAM" id="Phobius"/>
    </source>
</evidence>
<reference evidence="3" key="1">
    <citation type="journal article" date="2007" name="Nature">
        <title>The grapevine genome sequence suggests ancestral hexaploidization in major angiosperm phyla.</title>
        <authorList>
            <consortium name="The French-Italian Public Consortium for Grapevine Genome Characterization."/>
            <person name="Jaillon O."/>
            <person name="Aury J.-M."/>
            <person name="Noel B."/>
            <person name="Policriti A."/>
            <person name="Clepet C."/>
            <person name="Casagrande A."/>
            <person name="Choisne N."/>
            <person name="Aubourg S."/>
            <person name="Vitulo N."/>
            <person name="Jubin C."/>
            <person name="Vezzi A."/>
            <person name="Legeai F."/>
            <person name="Hugueney P."/>
            <person name="Dasilva C."/>
            <person name="Horner D."/>
            <person name="Mica E."/>
            <person name="Jublot D."/>
            <person name="Poulain J."/>
            <person name="Bruyere C."/>
            <person name="Billault A."/>
            <person name="Segurens B."/>
            <person name="Gouyvenoux M."/>
            <person name="Ugarte E."/>
            <person name="Cattonaro F."/>
            <person name="Anthouard V."/>
            <person name="Vico V."/>
            <person name="Del Fabbro C."/>
            <person name="Alaux M."/>
            <person name="Di Gaspero G."/>
            <person name="Dumas V."/>
            <person name="Felice N."/>
            <person name="Paillard S."/>
            <person name="Juman I."/>
            <person name="Moroldo M."/>
            <person name="Scalabrin S."/>
            <person name="Canaguier A."/>
            <person name="Le Clainche I."/>
            <person name="Malacrida G."/>
            <person name="Durand E."/>
            <person name="Pesole G."/>
            <person name="Laucou V."/>
            <person name="Chatelet P."/>
            <person name="Merdinoglu D."/>
            <person name="Delledonne M."/>
            <person name="Pezzotti M."/>
            <person name="Lecharny A."/>
            <person name="Scarpelli C."/>
            <person name="Artiguenave F."/>
            <person name="Pe M.E."/>
            <person name="Valle G."/>
            <person name="Morgante M."/>
            <person name="Caboche M."/>
            <person name="Adam-Blondon A.-F."/>
            <person name="Weissenbach J."/>
            <person name="Quetier F."/>
            <person name="Wincker P."/>
        </authorList>
    </citation>
    <scope>NUCLEOTIDE SEQUENCE [LARGE SCALE GENOMIC DNA]</scope>
    <source>
        <strain evidence="3">cv. Pinot noir / PN40024</strain>
    </source>
</reference>
<name>F6HQ46_VITVI</name>
<proteinExistence type="predicted"/>
<keyword evidence="1" id="KW-0472">Membrane</keyword>
<feature type="transmembrane region" description="Helical" evidence="1">
    <location>
        <begin position="12"/>
        <end position="36"/>
    </location>
</feature>
<sequence length="56" mass="6347">MGSFLGGVVLPLLFLTAALLSWSLISLVDLIVFLLIQFTRPKTGFHMDRLHKYVTR</sequence>
<dbReference type="Proteomes" id="UP000009183">
    <property type="component" value="Chromosome 7"/>
</dbReference>
<dbReference type="PaxDb" id="29760-VIT_07s0104g00740.t01"/>